<reference evidence="1 2" key="1">
    <citation type="submission" date="2013-10" db="EMBL/GenBank/DDBJ databases">
        <title>Draft genomes and the virulence plasmids of Sd1617 vaccine constructs: WRSd3 and WRSd5.</title>
        <authorList>
            <person name="Aksomboon Vongsawan A."/>
            <person name="Venkatesan M.M."/>
            <person name="Vaisvil B."/>
            <person name="Emel G."/>
            <person name="Kepatral V."/>
            <person name="Sethabutr O."/>
            <person name="Serichantalergs O."/>
            <person name="Mason C."/>
        </authorList>
    </citation>
    <scope>NUCLEOTIDE SEQUENCE [LARGE SCALE GENOMIC DNA]</scope>
    <source>
        <strain evidence="1 2">WRSd3</strain>
    </source>
</reference>
<organism evidence="1 2">
    <name type="scientific">Shigella dysenteriae WRSd3</name>
    <dbReference type="NCBI Taxonomy" id="1401327"/>
    <lineage>
        <taxon>Bacteria</taxon>
        <taxon>Pseudomonadati</taxon>
        <taxon>Pseudomonadota</taxon>
        <taxon>Gammaproteobacteria</taxon>
        <taxon>Enterobacterales</taxon>
        <taxon>Enterobacteriaceae</taxon>
        <taxon>Shigella</taxon>
    </lineage>
</organism>
<evidence type="ECO:0000313" key="1">
    <source>
        <dbReference type="EMBL" id="ESU77832.1"/>
    </source>
</evidence>
<evidence type="ECO:0000313" key="2">
    <source>
        <dbReference type="Proteomes" id="UP000017944"/>
    </source>
</evidence>
<proteinExistence type="predicted"/>
<dbReference type="Proteomes" id="UP000017944">
    <property type="component" value="Unassembled WGS sequence"/>
</dbReference>
<comment type="caution">
    <text evidence="1">The sequence shown here is derived from an EMBL/GenBank/DDBJ whole genome shotgun (WGS) entry which is preliminary data.</text>
</comment>
<gene>
    <name evidence="1" type="ORF">WRSd3_03361</name>
</gene>
<dbReference type="AlphaFoldDB" id="A0A090ND93"/>
<accession>A0A090ND93</accession>
<name>A0A090ND93_SHIDY</name>
<dbReference type="EMBL" id="AXUT01000302">
    <property type="protein sequence ID" value="ESU77832.1"/>
    <property type="molecule type" value="Genomic_DNA"/>
</dbReference>
<protein>
    <submittedName>
        <fullName evidence="1">Transposase</fullName>
    </submittedName>
</protein>
<sequence length="49" mass="5844">MPSIAPIPRDERCLMQKAPYKTKNKNYDRRFTVILMLHRGDTVCHFHVD</sequence>